<dbReference type="Proteomes" id="UP000245946">
    <property type="component" value="Unassembled WGS sequence"/>
</dbReference>
<dbReference type="Pfam" id="PF08426">
    <property type="entry name" value="ICE2"/>
    <property type="match status" value="2"/>
</dbReference>
<feature type="transmembrane region" description="Helical" evidence="2">
    <location>
        <begin position="242"/>
        <end position="261"/>
    </location>
</feature>
<keyword evidence="4" id="KW-1185">Reference proteome</keyword>
<feature type="compositionally biased region" description="Basic and acidic residues" evidence="1">
    <location>
        <begin position="399"/>
        <end position="414"/>
    </location>
</feature>
<dbReference type="OrthoDB" id="5577218at2759"/>
<feature type="transmembrane region" description="Helical" evidence="2">
    <location>
        <begin position="154"/>
        <end position="173"/>
    </location>
</feature>
<feature type="transmembrane region" description="Helical" evidence="2">
    <location>
        <begin position="433"/>
        <end position="456"/>
    </location>
</feature>
<dbReference type="GO" id="GO:0097038">
    <property type="term" value="C:perinuclear endoplasmic reticulum"/>
    <property type="evidence" value="ECO:0007669"/>
    <property type="project" value="TreeGrafter"/>
</dbReference>
<dbReference type="InterPro" id="IPR013635">
    <property type="entry name" value="Ice2"/>
</dbReference>
<evidence type="ECO:0000256" key="1">
    <source>
        <dbReference type="SAM" id="MobiDB-lite"/>
    </source>
</evidence>
<feature type="transmembrane region" description="Helical" evidence="2">
    <location>
        <begin position="35"/>
        <end position="57"/>
    </location>
</feature>
<dbReference type="GeneID" id="37269346"/>
<feature type="region of interest" description="Disordered" evidence="1">
    <location>
        <begin position="378"/>
        <end position="424"/>
    </location>
</feature>
<evidence type="ECO:0008006" key="5">
    <source>
        <dbReference type="Google" id="ProtNLM"/>
    </source>
</evidence>
<dbReference type="PANTHER" id="PTHR31726:SF2">
    <property type="entry name" value="PROTEIN ICE2"/>
    <property type="match status" value="1"/>
</dbReference>
<dbReference type="STRING" id="58919.A0A316ZFD2"/>
<feature type="transmembrane region" description="Helical" evidence="2">
    <location>
        <begin position="64"/>
        <end position="88"/>
    </location>
</feature>
<evidence type="ECO:0000313" key="3">
    <source>
        <dbReference type="EMBL" id="PWN99728.1"/>
    </source>
</evidence>
<keyword evidence="2" id="KW-0472">Membrane</keyword>
<dbReference type="GO" id="GO:0000921">
    <property type="term" value="P:septin ring assembly"/>
    <property type="evidence" value="ECO:0007669"/>
    <property type="project" value="TreeGrafter"/>
</dbReference>
<gene>
    <name evidence="3" type="ORF">FA09DRAFT_328518</name>
</gene>
<name>A0A316ZFD2_9BASI</name>
<evidence type="ECO:0000313" key="4">
    <source>
        <dbReference type="Proteomes" id="UP000245946"/>
    </source>
</evidence>
<proteinExistence type="predicted"/>
<feature type="transmembrane region" description="Helical" evidence="2">
    <location>
        <begin position="338"/>
        <end position="358"/>
    </location>
</feature>
<protein>
    <recommendedName>
        <fullName evidence="5">ICE2-domain-containing protein</fullName>
    </recommendedName>
</protein>
<dbReference type="GO" id="GO:0032541">
    <property type="term" value="C:cortical endoplasmic reticulum"/>
    <property type="evidence" value="ECO:0007669"/>
    <property type="project" value="TreeGrafter"/>
</dbReference>
<dbReference type="PANTHER" id="PTHR31726">
    <property type="entry name" value="PROTEIN ICE2"/>
    <property type="match status" value="1"/>
</dbReference>
<dbReference type="GO" id="GO:0005789">
    <property type="term" value="C:endoplasmic reticulum membrane"/>
    <property type="evidence" value="ECO:0007669"/>
    <property type="project" value="TreeGrafter"/>
</dbReference>
<organism evidence="3 4">
    <name type="scientific">Tilletiopsis washingtonensis</name>
    <dbReference type="NCBI Taxonomy" id="58919"/>
    <lineage>
        <taxon>Eukaryota</taxon>
        <taxon>Fungi</taxon>
        <taxon>Dikarya</taxon>
        <taxon>Basidiomycota</taxon>
        <taxon>Ustilaginomycotina</taxon>
        <taxon>Exobasidiomycetes</taxon>
        <taxon>Entylomatales</taxon>
        <taxon>Entylomatales incertae sedis</taxon>
        <taxon>Tilletiopsis</taxon>
    </lineage>
</organism>
<evidence type="ECO:0000256" key="2">
    <source>
        <dbReference type="SAM" id="Phobius"/>
    </source>
</evidence>
<dbReference type="EMBL" id="KZ819287">
    <property type="protein sequence ID" value="PWN99728.1"/>
    <property type="molecule type" value="Genomic_DNA"/>
</dbReference>
<dbReference type="RefSeq" id="XP_025600007.1">
    <property type="nucleotide sequence ID" value="XM_025741802.1"/>
</dbReference>
<dbReference type="AlphaFoldDB" id="A0A316ZFD2"/>
<keyword evidence="2" id="KW-0812">Transmembrane</keyword>
<sequence length="494" mass="54113">MTLLWALLITFGRITTLLQVILYLPLTLDVAGQDAFLALSASLASYYFLLSSLRVCVHHTRFRWLGTFFATFQCLVVPACLLVVFNVYSPPSESYFAPRLRSADAEALGARGLAEGLFGARLGELVARCMEGVYWLARAVPPWWFTLLRLSSPVFSLLEGIATLLVIQVLGSLSRYIIAASLSSPPPPPSRRRLLSYLPSFGLGGAEGWQLLFLLLSAFVYVSGTVALWVAFEPATRNRPGAAAATGVAVSSTLWLTAIAFAVRKGNVIETSLMFGYVCWNVWQLADVLPFSDPLSIIRSFNPSPLAAGAPLPPLILASATALLDLLSHTLGHSARFLAAAGAALPPSVVVSLVYRLMVLYAASRILPVLKAAEGKWREQEEERVEEEEERTEVMDGLVKGKEKERTPRAQKPRDGKRRAAAKKEEREEPVGAFISIIVSYSRLLLIAVYSHLLLLDQSHMTIHRFLAVGTALTVWSFELVLGDQEEGLRGGSW</sequence>
<dbReference type="GO" id="GO:0048309">
    <property type="term" value="P:endoplasmic reticulum inheritance"/>
    <property type="evidence" value="ECO:0007669"/>
    <property type="project" value="TreeGrafter"/>
</dbReference>
<feature type="transmembrane region" description="Helical" evidence="2">
    <location>
        <begin position="194"/>
        <end position="222"/>
    </location>
</feature>
<reference evidence="3 4" key="1">
    <citation type="journal article" date="2018" name="Mol. Biol. Evol.">
        <title>Broad Genomic Sampling Reveals a Smut Pathogenic Ancestry of the Fungal Clade Ustilaginomycotina.</title>
        <authorList>
            <person name="Kijpornyongpan T."/>
            <person name="Mondo S.J."/>
            <person name="Barry K."/>
            <person name="Sandor L."/>
            <person name="Lee J."/>
            <person name="Lipzen A."/>
            <person name="Pangilinan J."/>
            <person name="LaButti K."/>
            <person name="Hainaut M."/>
            <person name="Henrissat B."/>
            <person name="Grigoriev I.V."/>
            <person name="Spatafora J.W."/>
            <person name="Aime M.C."/>
        </authorList>
    </citation>
    <scope>NUCLEOTIDE SEQUENCE [LARGE SCALE GENOMIC DNA]</scope>
    <source>
        <strain evidence="3 4">MCA 4186</strain>
    </source>
</reference>
<accession>A0A316ZFD2</accession>
<feature type="compositionally biased region" description="Acidic residues" evidence="1">
    <location>
        <begin position="382"/>
        <end position="391"/>
    </location>
</feature>
<keyword evidence="2" id="KW-1133">Transmembrane helix</keyword>